<dbReference type="InterPro" id="IPR035427">
    <property type="entry name" value="Tim10-like_dom_sf"/>
</dbReference>
<accession>A0A4S9XKU0</accession>
<dbReference type="GO" id="GO:0005743">
    <property type="term" value="C:mitochondrial inner membrane"/>
    <property type="evidence" value="ECO:0007669"/>
    <property type="project" value="UniProtKB-SubCell"/>
</dbReference>
<keyword evidence="6" id="KW-1015">Disulfide bond</keyword>
<keyword evidence="7" id="KW-0143">Chaperone</keyword>
<evidence type="ECO:0000256" key="6">
    <source>
        <dbReference type="ARBA" id="ARBA00023157"/>
    </source>
</evidence>
<dbReference type="AlphaFoldDB" id="A0A4S9XKU0"/>
<dbReference type="EMBL" id="QZBT01000148">
    <property type="protein sequence ID" value="THZ79261.1"/>
    <property type="molecule type" value="Genomic_DNA"/>
</dbReference>
<keyword evidence="4" id="KW-0653">Protein transport</keyword>
<dbReference type="Gene3D" id="1.10.287.810">
    <property type="entry name" value="Mitochondrial import inner membrane translocase subunit tim13 like domains"/>
    <property type="match status" value="1"/>
</dbReference>
<evidence type="ECO:0000256" key="7">
    <source>
        <dbReference type="ARBA" id="ARBA00023186"/>
    </source>
</evidence>
<dbReference type="Pfam" id="PF11500">
    <property type="entry name" value="Cut12"/>
    <property type="match status" value="1"/>
</dbReference>
<comment type="subcellular location">
    <subcellularLocation>
        <location evidence="1">Mitochondrion inner membrane</location>
        <topology evidence="1">Peripheral membrane protein</topology>
        <orientation evidence="1">Intermembrane side</orientation>
    </subcellularLocation>
</comment>
<feature type="compositionally biased region" description="Basic residues" evidence="8">
    <location>
        <begin position="370"/>
        <end position="381"/>
    </location>
</feature>
<name>A0A4S9XKU0_AURPU</name>
<evidence type="ECO:0008006" key="13">
    <source>
        <dbReference type="Google" id="ProtNLM"/>
    </source>
</evidence>
<feature type="domain" description="Tim10-like" evidence="9">
    <location>
        <begin position="552"/>
        <end position="615"/>
    </location>
</feature>
<protein>
    <recommendedName>
        <fullName evidence="13">Tim10-like domain-containing protein</fullName>
    </recommendedName>
</protein>
<keyword evidence="5" id="KW-0811">Translocation</keyword>
<keyword evidence="3" id="KW-0496">Mitochondrion</keyword>
<evidence type="ECO:0000259" key="9">
    <source>
        <dbReference type="Pfam" id="PF02953"/>
    </source>
</evidence>
<evidence type="ECO:0000256" key="8">
    <source>
        <dbReference type="SAM" id="MobiDB-lite"/>
    </source>
</evidence>
<evidence type="ECO:0000259" key="10">
    <source>
        <dbReference type="Pfam" id="PF11500"/>
    </source>
</evidence>
<feature type="domain" description="Spindle pole body-associated protein cut12" evidence="10">
    <location>
        <begin position="162"/>
        <end position="277"/>
    </location>
</feature>
<dbReference type="SUPFAM" id="SSF144122">
    <property type="entry name" value="Tim10-like"/>
    <property type="match status" value="1"/>
</dbReference>
<evidence type="ECO:0000256" key="1">
    <source>
        <dbReference type="ARBA" id="ARBA00004137"/>
    </source>
</evidence>
<gene>
    <name evidence="11" type="ORF">D6C84_07937</name>
</gene>
<reference evidence="11 12" key="1">
    <citation type="submission" date="2018-10" db="EMBL/GenBank/DDBJ databases">
        <title>Fifty Aureobasidium pullulans genomes reveal a recombining polyextremotolerant generalist.</title>
        <authorList>
            <person name="Gostincar C."/>
            <person name="Turk M."/>
            <person name="Zajc J."/>
            <person name="Gunde-Cimerman N."/>
        </authorList>
    </citation>
    <scope>NUCLEOTIDE SEQUENCE [LARGE SCALE GENOMIC DNA]</scope>
    <source>
        <strain evidence="11 12">EXF-3403</strain>
    </source>
</reference>
<sequence length="621" mass="69130">MLSWITGSKGAEEIEDPFPEAPETPAHVFAARAFKHAIFGTPAPPTEANYIQDTIIKQSIEVDSKPRTVAVEMPTRSQDDMNAIALPSAPGMSPTKPNGILMTPGTTRRNKTVSFGAQVVDNEAKNQARSGLPNAFPGKFSSPWTSRDTDALGQPASASSRARTKLTAQLQEVRDSAQKGKTTQIQRAKDDTDLTMDYMEPRSQSGKYWKREYESYAENTQREMKKLVIKQKAAKDYAKEKEEEVTDLQAKLRQERLKVEKLEAKTKELAAQMKGFEKKISGQTSQDTQNDIARFKAENEHLRHDLDQVLGKKGGLSNSPKRKTPKAASAGDLWANAAFSSPFVDDAADKDQSPLRARDNNIQSQAPKVGKPKVTKSTHSKRLSEDTFDMSALPQPSPEPLPRATPRSSRKTTADMTIDELVEKYSPEKPQFDRLALPLGIGTTLNFGSSKPEIKPPTTSRDLESGKPQVGIPCWCQDIAGQMDFMTQLDVQEIVKLKRKPTRQLRNTLLIEHHFTPVPTLKSHTHITMDSLGSGNIDVSKMSDAEKQDLQQFVVNETQKARIQQSIHSLTDVCFRKCITGKISAGKLDRSEEPCMQNCVDRFMDANLVVIKNLEQMRTHM</sequence>
<comment type="caution">
    <text evidence="11">The sequence shown here is derived from an EMBL/GenBank/DDBJ whole genome shotgun (WGS) entry which is preliminary data.</text>
</comment>
<dbReference type="InterPro" id="IPR004217">
    <property type="entry name" value="Tim10-like"/>
</dbReference>
<feature type="region of interest" description="Disordered" evidence="8">
    <location>
        <begin position="126"/>
        <end position="194"/>
    </location>
</feature>
<keyword evidence="3" id="KW-0999">Mitochondrion inner membrane</keyword>
<feature type="region of interest" description="Disordered" evidence="8">
    <location>
        <begin position="448"/>
        <end position="467"/>
    </location>
</feature>
<feature type="region of interest" description="Disordered" evidence="8">
    <location>
        <begin position="1"/>
        <end position="21"/>
    </location>
</feature>
<feature type="region of interest" description="Disordered" evidence="8">
    <location>
        <begin position="345"/>
        <end position="413"/>
    </location>
</feature>
<keyword evidence="4" id="KW-0813">Transport</keyword>
<evidence type="ECO:0000256" key="2">
    <source>
        <dbReference type="ARBA" id="ARBA00006720"/>
    </source>
</evidence>
<evidence type="ECO:0000256" key="5">
    <source>
        <dbReference type="ARBA" id="ARBA00023010"/>
    </source>
</evidence>
<feature type="compositionally biased region" description="Polar residues" evidence="8">
    <location>
        <begin position="156"/>
        <end position="170"/>
    </location>
</feature>
<feature type="compositionally biased region" description="Basic and acidic residues" evidence="8">
    <location>
        <begin position="347"/>
        <end position="359"/>
    </location>
</feature>
<feature type="region of interest" description="Disordered" evidence="8">
    <location>
        <begin position="303"/>
        <end position="329"/>
    </location>
</feature>
<keyword evidence="3" id="KW-0472">Membrane</keyword>
<dbReference type="InterPro" id="IPR021589">
    <property type="entry name" value="Cut12"/>
</dbReference>
<comment type="similarity">
    <text evidence="2">Belongs to the small Tim family.</text>
</comment>
<evidence type="ECO:0000256" key="3">
    <source>
        <dbReference type="ARBA" id="ARBA00022792"/>
    </source>
</evidence>
<evidence type="ECO:0000256" key="4">
    <source>
        <dbReference type="ARBA" id="ARBA00022927"/>
    </source>
</evidence>
<evidence type="ECO:0000313" key="11">
    <source>
        <dbReference type="EMBL" id="THZ79261.1"/>
    </source>
</evidence>
<proteinExistence type="inferred from homology"/>
<organism evidence="11 12">
    <name type="scientific">Aureobasidium pullulans</name>
    <name type="common">Black yeast</name>
    <name type="synonym">Pullularia pullulans</name>
    <dbReference type="NCBI Taxonomy" id="5580"/>
    <lineage>
        <taxon>Eukaryota</taxon>
        <taxon>Fungi</taxon>
        <taxon>Dikarya</taxon>
        <taxon>Ascomycota</taxon>
        <taxon>Pezizomycotina</taxon>
        <taxon>Dothideomycetes</taxon>
        <taxon>Dothideomycetidae</taxon>
        <taxon>Dothideales</taxon>
        <taxon>Saccotheciaceae</taxon>
        <taxon>Aureobasidium</taxon>
    </lineage>
</organism>
<dbReference type="Pfam" id="PF02953">
    <property type="entry name" value="zf-Tim10_DDP"/>
    <property type="match status" value="1"/>
</dbReference>
<evidence type="ECO:0000313" key="12">
    <source>
        <dbReference type="Proteomes" id="UP000310039"/>
    </source>
</evidence>
<dbReference type="GO" id="GO:0015031">
    <property type="term" value="P:protein transport"/>
    <property type="evidence" value="ECO:0007669"/>
    <property type="project" value="UniProtKB-KW"/>
</dbReference>
<dbReference type="Proteomes" id="UP000310039">
    <property type="component" value="Unassembled WGS sequence"/>
</dbReference>